<keyword evidence="1" id="KW-1133">Transmembrane helix</keyword>
<accession>A0A6G9CV03</accession>
<proteinExistence type="predicted"/>
<evidence type="ECO:0000313" key="2">
    <source>
        <dbReference type="EMBL" id="QIP40827.1"/>
    </source>
</evidence>
<evidence type="ECO:0000313" key="3">
    <source>
        <dbReference type="Proteomes" id="UP000502345"/>
    </source>
</evidence>
<evidence type="ECO:0000256" key="1">
    <source>
        <dbReference type="SAM" id="Phobius"/>
    </source>
</evidence>
<organism evidence="2 3">
    <name type="scientific">Rhodococcus erythropolis</name>
    <name type="common">Arthrobacter picolinophilus</name>
    <dbReference type="NCBI Taxonomy" id="1833"/>
    <lineage>
        <taxon>Bacteria</taxon>
        <taxon>Bacillati</taxon>
        <taxon>Actinomycetota</taxon>
        <taxon>Actinomycetes</taxon>
        <taxon>Mycobacteriales</taxon>
        <taxon>Nocardiaceae</taxon>
        <taxon>Rhodococcus</taxon>
        <taxon>Rhodococcus erythropolis group</taxon>
    </lineage>
</organism>
<evidence type="ECO:0008006" key="4">
    <source>
        <dbReference type="Google" id="ProtNLM"/>
    </source>
</evidence>
<feature type="transmembrane region" description="Helical" evidence="1">
    <location>
        <begin position="44"/>
        <end position="64"/>
    </location>
</feature>
<dbReference type="Proteomes" id="UP000502345">
    <property type="component" value="Chromosome"/>
</dbReference>
<protein>
    <recommendedName>
        <fullName evidence="4">PH domain-containing protein</fullName>
    </recommendedName>
</protein>
<keyword evidence="1" id="KW-0812">Transmembrane</keyword>
<dbReference type="AlphaFoldDB" id="A0A6G9CV03"/>
<feature type="transmembrane region" description="Helical" evidence="1">
    <location>
        <begin position="18"/>
        <end position="38"/>
    </location>
</feature>
<dbReference type="RefSeq" id="WP_225320046.1">
    <property type="nucleotide sequence ID" value="NZ_CP050124.1"/>
</dbReference>
<keyword evidence="1" id="KW-0472">Membrane</keyword>
<sequence length="160" mass="17370">MHEFHESIPLSPLLRRSAAAFCVVLGIVLVIVCGFAAIVDRDSAGYVGAVLSAVLSFGLAAYMWKVRVIITTDVERVSIALSPGLRQVFRWDEVVSATAVHIGMGSGIGYRMTGPGMRVILASPGDGVRFRLHDGREISVATPRRDELIELARRRAPDLQ</sequence>
<gene>
    <name evidence="2" type="ORF">G9444_3583</name>
</gene>
<dbReference type="EMBL" id="CP050124">
    <property type="protein sequence ID" value="QIP40827.1"/>
    <property type="molecule type" value="Genomic_DNA"/>
</dbReference>
<reference evidence="2 3" key="1">
    <citation type="submission" date="2020-03" db="EMBL/GenBank/DDBJ databases">
        <title>Screen low temperature-resistant strains for efficient degradation of petroleum hydrocarbons under the low temperature.</title>
        <authorList>
            <person name="Wang Y."/>
            <person name="Chen J."/>
        </authorList>
    </citation>
    <scope>NUCLEOTIDE SEQUENCE [LARGE SCALE GENOMIC DNA]</scope>
    <source>
        <strain evidence="2 3">KB1</strain>
    </source>
</reference>
<name>A0A6G9CV03_RHOER</name>